<accession>A0A8T2N3C9</accession>
<organism evidence="2 3">
    <name type="scientific">Albula glossodonta</name>
    <name type="common">roundjaw bonefish</name>
    <dbReference type="NCBI Taxonomy" id="121402"/>
    <lineage>
        <taxon>Eukaryota</taxon>
        <taxon>Metazoa</taxon>
        <taxon>Chordata</taxon>
        <taxon>Craniata</taxon>
        <taxon>Vertebrata</taxon>
        <taxon>Euteleostomi</taxon>
        <taxon>Actinopterygii</taxon>
        <taxon>Neopterygii</taxon>
        <taxon>Teleostei</taxon>
        <taxon>Albuliformes</taxon>
        <taxon>Albulidae</taxon>
        <taxon>Albula</taxon>
    </lineage>
</organism>
<proteinExistence type="predicted"/>
<keyword evidence="3" id="KW-1185">Reference proteome</keyword>
<feature type="compositionally biased region" description="Basic and acidic residues" evidence="1">
    <location>
        <begin position="275"/>
        <end position="300"/>
    </location>
</feature>
<sequence>MSPFTKAWQMVFPTSSGYLSGTSLGANLVARVTDLRDLSWRQAECLACKTELRSRMPKLSFSGRPPGGSCRGMGNPSTPNLLLVLWGILECVPLSIPSLVLPLTVGPPLLNREEHLRGFPFGFPNGLLESFSLALRQVSLTGGGLFTRNFLSFRIMSWGLLGAGWTLEGWPGLNGSSGISVSASLVSDKSFQDAPNPMRLSVSFIPSLFPLIKPSSSSSFSSAEEEVEQVGVQVGQVLEGQKFPELGPLLGQRGGPEFRSVLLKDPVQEGPGDPGEERVLHQQDGHEHRPRPQDMRERPIPRRQVLRQQVGDLRQH</sequence>
<evidence type="ECO:0000256" key="1">
    <source>
        <dbReference type="SAM" id="MobiDB-lite"/>
    </source>
</evidence>
<feature type="region of interest" description="Disordered" evidence="1">
    <location>
        <begin position="264"/>
        <end position="316"/>
    </location>
</feature>
<dbReference type="Proteomes" id="UP000824540">
    <property type="component" value="Unassembled WGS sequence"/>
</dbReference>
<dbReference type="AlphaFoldDB" id="A0A8T2N3C9"/>
<name>A0A8T2N3C9_9TELE</name>
<reference evidence="2" key="1">
    <citation type="thesis" date="2021" institute="BYU ScholarsArchive" country="Provo, UT, USA">
        <title>Applications of and Algorithms for Genome Assembly and Genomic Analyses with an Emphasis on Marine Teleosts.</title>
        <authorList>
            <person name="Pickett B.D."/>
        </authorList>
    </citation>
    <scope>NUCLEOTIDE SEQUENCE</scope>
    <source>
        <strain evidence="2">HI-2016</strain>
    </source>
</reference>
<evidence type="ECO:0000313" key="3">
    <source>
        <dbReference type="Proteomes" id="UP000824540"/>
    </source>
</evidence>
<evidence type="ECO:0000313" key="2">
    <source>
        <dbReference type="EMBL" id="KAG9332338.1"/>
    </source>
</evidence>
<protein>
    <submittedName>
        <fullName evidence="2">Uncharacterized protein</fullName>
    </submittedName>
</protein>
<gene>
    <name evidence="2" type="ORF">JZ751_015345</name>
</gene>
<comment type="caution">
    <text evidence="2">The sequence shown here is derived from an EMBL/GenBank/DDBJ whole genome shotgun (WGS) entry which is preliminary data.</text>
</comment>
<dbReference type="EMBL" id="JAFBMS010000242">
    <property type="protein sequence ID" value="KAG9332338.1"/>
    <property type="molecule type" value="Genomic_DNA"/>
</dbReference>